<evidence type="ECO:0000256" key="5">
    <source>
        <dbReference type="SAM" id="MobiDB-lite"/>
    </source>
</evidence>
<dbReference type="RefSeq" id="WP_193517129.1">
    <property type="nucleotide sequence ID" value="NZ_BMXL01000001.1"/>
</dbReference>
<evidence type="ECO:0000256" key="4">
    <source>
        <dbReference type="ARBA" id="ARBA00023172"/>
    </source>
</evidence>
<dbReference type="Pfam" id="PF01385">
    <property type="entry name" value="OrfB_IS605"/>
    <property type="match status" value="1"/>
</dbReference>
<keyword evidence="9" id="KW-1185">Reference proteome</keyword>
<dbReference type="Proteomes" id="UP000654947">
    <property type="component" value="Unassembled WGS sequence"/>
</dbReference>
<dbReference type="EMBL" id="BMXL01000001">
    <property type="protein sequence ID" value="GHD15134.1"/>
    <property type="molecule type" value="Genomic_DNA"/>
</dbReference>
<evidence type="ECO:0000259" key="6">
    <source>
        <dbReference type="Pfam" id="PF01385"/>
    </source>
</evidence>
<evidence type="ECO:0008006" key="10">
    <source>
        <dbReference type="Google" id="ProtNLM"/>
    </source>
</evidence>
<keyword evidence="3" id="KW-0238">DNA-binding</keyword>
<dbReference type="InterPro" id="IPR001959">
    <property type="entry name" value="Transposase"/>
</dbReference>
<feature type="domain" description="Cas12f1-like TNB" evidence="7">
    <location>
        <begin position="123"/>
        <end position="179"/>
    </location>
</feature>
<feature type="domain" description="Probable transposase IS891/IS1136/IS1341" evidence="6">
    <location>
        <begin position="1"/>
        <end position="95"/>
    </location>
</feature>
<feature type="region of interest" description="Disordered" evidence="5">
    <location>
        <begin position="40"/>
        <end position="60"/>
    </location>
</feature>
<dbReference type="Pfam" id="PF07282">
    <property type="entry name" value="Cas12f1-like_TNB"/>
    <property type="match status" value="1"/>
</dbReference>
<dbReference type="NCBIfam" id="NF040570">
    <property type="entry name" value="guided_TnpB"/>
    <property type="match status" value="1"/>
</dbReference>
<dbReference type="GO" id="GO:0032196">
    <property type="term" value="P:transposition"/>
    <property type="evidence" value="ECO:0007669"/>
    <property type="project" value="UniProtKB-KW"/>
</dbReference>
<evidence type="ECO:0000256" key="3">
    <source>
        <dbReference type="ARBA" id="ARBA00023125"/>
    </source>
</evidence>
<dbReference type="GO" id="GO:0003677">
    <property type="term" value="F:DNA binding"/>
    <property type="evidence" value="ECO:0007669"/>
    <property type="project" value="UniProtKB-KW"/>
</dbReference>
<comment type="similarity">
    <text evidence="1">In the C-terminal section; belongs to the transposase 35 family.</text>
</comment>
<name>A0A919CF72_9ACTN</name>
<gene>
    <name evidence="8" type="ORF">GCM10007147_01930</name>
</gene>
<dbReference type="InterPro" id="IPR010095">
    <property type="entry name" value="Cas12f1-like_TNB"/>
</dbReference>
<reference evidence="8 9" key="1">
    <citation type="journal article" date="2014" name="Int. J. Syst. Evol. Microbiol.">
        <title>Complete genome sequence of Corynebacterium casei LMG S-19264T (=DSM 44701T), isolated from a smear-ripened cheese.</title>
        <authorList>
            <consortium name="US DOE Joint Genome Institute (JGI-PGF)"/>
            <person name="Walter F."/>
            <person name="Albersmeier A."/>
            <person name="Kalinowski J."/>
            <person name="Ruckert C."/>
        </authorList>
    </citation>
    <scope>NUCLEOTIDE SEQUENCE [LARGE SCALE GENOMIC DNA]</scope>
    <source>
        <strain evidence="8 9">KCTC 19473</strain>
    </source>
</reference>
<evidence type="ECO:0000313" key="8">
    <source>
        <dbReference type="EMBL" id="GHD15134.1"/>
    </source>
</evidence>
<keyword evidence="4" id="KW-0233">DNA recombination</keyword>
<evidence type="ECO:0000256" key="1">
    <source>
        <dbReference type="ARBA" id="ARBA00008761"/>
    </source>
</evidence>
<accession>A0A919CF72</accession>
<keyword evidence="2" id="KW-0815">Transposition</keyword>
<evidence type="ECO:0000259" key="7">
    <source>
        <dbReference type="Pfam" id="PF07282"/>
    </source>
</evidence>
<protein>
    <recommendedName>
        <fullName evidence="10">Transposase</fullName>
    </recommendedName>
</protein>
<dbReference type="AlphaFoldDB" id="A0A919CF72"/>
<evidence type="ECO:0000313" key="9">
    <source>
        <dbReference type="Proteomes" id="UP000654947"/>
    </source>
</evidence>
<dbReference type="GO" id="GO:0006310">
    <property type="term" value="P:DNA recombination"/>
    <property type="evidence" value="ECO:0007669"/>
    <property type="project" value="UniProtKB-KW"/>
</dbReference>
<proteinExistence type="inferred from homology"/>
<comment type="caution">
    <text evidence="8">The sequence shown here is derived from an EMBL/GenBank/DDBJ whole genome shotgun (WGS) entry which is preliminary data.</text>
</comment>
<organism evidence="8 9">
    <name type="scientific">Nocardiopsis kunsanensis</name>
    <dbReference type="NCBI Taxonomy" id="141693"/>
    <lineage>
        <taxon>Bacteria</taxon>
        <taxon>Bacillati</taxon>
        <taxon>Actinomycetota</taxon>
        <taxon>Actinomycetes</taxon>
        <taxon>Streptosporangiales</taxon>
        <taxon>Nocardiopsidaceae</taxon>
        <taxon>Nocardiopsis</taxon>
    </lineage>
</organism>
<sequence>MDRGVTDIATATSPEYGLVHNEHGKRAAQKLTRCQRMVARRRTAEKKPASNGCKKAERQVAKVHRKVARQRQDAARKRAKKVVRDHDSSAVEGFNPKFLAKSTMARQAADAALAATRTALIGMGRRQQRTVYPVRPACTTMGCGYCGARAKHRLPLSERTYTCTACGAVCPRDRNSARVMLVRAGLDPDGVEGVRPDLPQGE</sequence>
<evidence type="ECO:0000256" key="2">
    <source>
        <dbReference type="ARBA" id="ARBA00022578"/>
    </source>
</evidence>